<reference evidence="10 11" key="1">
    <citation type="submission" date="2019-08" db="EMBL/GenBank/DDBJ databases">
        <authorList>
            <person name="Lei W."/>
        </authorList>
    </citation>
    <scope>NUCLEOTIDE SEQUENCE [LARGE SCALE GENOMIC DNA]</scope>
    <source>
        <strain evidence="10 11">CCUG 58627</strain>
    </source>
</reference>
<feature type="transmembrane region" description="Helical" evidence="8">
    <location>
        <begin position="101"/>
        <end position="120"/>
    </location>
</feature>
<evidence type="ECO:0000259" key="9">
    <source>
        <dbReference type="Pfam" id="PF02397"/>
    </source>
</evidence>
<evidence type="ECO:0000256" key="5">
    <source>
        <dbReference type="ARBA" id="ARBA00022989"/>
    </source>
</evidence>
<dbReference type="InterPro" id="IPR003362">
    <property type="entry name" value="Bact_transf"/>
</dbReference>
<feature type="transmembrane region" description="Helical" evidence="8">
    <location>
        <begin position="126"/>
        <end position="149"/>
    </location>
</feature>
<evidence type="ECO:0000256" key="7">
    <source>
        <dbReference type="SAM" id="MobiDB-lite"/>
    </source>
</evidence>
<evidence type="ECO:0000256" key="2">
    <source>
        <dbReference type="ARBA" id="ARBA00006464"/>
    </source>
</evidence>
<name>A0A5C5UQV0_9CORY</name>
<organism evidence="10 11">
    <name type="scientific">Corynebacterium canis</name>
    <dbReference type="NCBI Taxonomy" id="679663"/>
    <lineage>
        <taxon>Bacteria</taxon>
        <taxon>Bacillati</taxon>
        <taxon>Actinomycetota</taxon>
        <taxon>Actinomycetes</taxon>
        <taxon>Mycobacteriales</taxon>
        <taxon>Corynebacteriaceae</taxon>
        <taxon>Corynebacterium</taxon>
    </lineage>
</organism>
<proteinExistence type="inferred from homology"/>
<dbReference type="OrthoDB" id="9808602at2"/>
<keyword evidence="6 8" id="KW-0472">Membrane</keyword>
<feature type="transmembrane region" description="Helical" evidence="8">
    <location>
        <begin position="60"/>
        <end position="81"/>
    </location>
</feature>
<sequence length="489" mass="55437">MTLTEYKTRETRSDTRSRTKRSERPKNVVLCTDIVTISASISLSIALGNHHIPLAKMGGIHARECFIIGLVAASWIAAIWLKKGYEFHSYVQHMSGVRIVITSSLFVAGTFAIISAIFDIEFIHRYLLFSFVVGIAVMSLTRLLAAWICRRAYRSQPSRILFVGRTEDILDVLGTDFEVRFPYHQVAAFSIMDPENQRLLPPVKECHVVSYVSNLDVAQTAQQFDCDTVWVASVTHFGHKNLRRLAWDLRSLNTNLYLEPMIEDVAETRLHQLAIGPRTVLSLDHPRIRAANGWFKRAFDIGFSVACLILAAPIMILTAIAIKFEDNGPVLYKSERIGRKGQPYYVWKFRSMCLNAEDRVQELIAQTGGTSLLFKMKDDPRVTRVGKFIRKYSIDELPQLFNTLNGTMSLVGPRPQVQREVDEYDNDMFMRLEVPPGITGLWQVSGRSNLSPELAQALDLYYVDNWSFGLDLRILLATIKAVLKPEGAY</sequence>
<feature type="domain" description="Bacterial sugar transferase" evidence="9">
    <location>
        <begin position="296"/>
        <end position="484"/>
    </location>
</feature>
<dbReference type="NCBIfam" id="TIGR03025">
    <property type="entry name" value="EPS_sugtrans"/>
    <property type="match status" value="1"/>
</dbReference>
<feature type="transmembrane region" description="Helical" evidence="8">
    <location>
        <begin position="28"/>
        <end position="48"/>
    </location>
</feature>
<dbReference type="InterPro" id="IPR017475">
    <property type="entry name" value="EPS_sugar_tfrase"/>
</dbReference>
<evidence type="ECO:0000256" key="6">
    <source>
        <dbReference type="ARBA" id="ARBA00023136"/>
    </source>
</evidence>
<comment type="subcellular location">
    <subcellularLocation>
        <location evidence="1">Membrane</location>
        <topology evidence="1">Multi-pass membrane protein</topology>
    </subcellularLocation>
</comment>
<keyword evidence="3 10" id="KW-0808">Transferase</keyword>
<dbReference type="PANTHER" id="PTHR30576">
    <property type="entry name" value="COLANIC BIOSYNTHESIS UDP-GLUCOSE LIPID CARRIER TRANSFERASE"/>
    <property type="match status" value="1"/>
</dbReference>
<protein>
    <submittedName>
        <fullName evidence="10">Sugar transferase</fullName>
    </submittedName>
</protein>
<gene>
    <name evidence="10" type="ORF">FRX94_02045</name>
</gene>
<dbReference type="RefSeq" id="WP_146323455.1">
    <property type="nucleotide sequence ID" value="NZ_BAABLR010000027.1"/>
</dbReference>
<keyword evidence="5 8" id="KW-1133">Transmembrane helix</keyword>
<keyword evidence="4 8" id="KW-0812">Transmembrane</keyword>
<comment type="similarity">
    <text evidence="2">Belongs to the bacterial sugar transferase family.</text>
</comment>
<dbReference type="GO" id="GO:0016020">
    <property type="term" value="C:membrane"/>
    <property type="evidence" value="ECO:0007669"/>
    <property type="project" value="UniProtKB-SubCell"/>
</dbReference>
<evidence type="ECO:0000313" key="10">
    <source>
        <dbReference type="EMBL" id="TWT28694.1"/>
    </source>
</evidence>
<evidence type="ECO:0000256" key="4">
    <source>
        <dbReference type="ARBA" id="ARBA00022692"/>
    </source>
</evidence>
<dbReference type="EMBL" id="VOHM01000003">
    <property type="protein sequence ID" value="TWT28694.1"/>
    <property type="molecule type" value="Genomic_DNA"/>
</dbReference>
<accession>A0A5C5UQV0</accession>
<evidence type="ECO:0000256" key="3">
    <source>
        <dbReference type="ARBA" id="ARBA00022679"/>
    </source>
</evidence>
<feature type="transmembrane region" description="Helical" evidence="8">
    <location>
        <begin position="298"/>
        <end position="322"/>
    </location>
</feature>
<feature type="region of interest" description="Disordered" evidence="7">
    <location>
        <begin position="1"/>
        <end position="23"/>
    </location>
</feature>
<dbReference type="GO" id="GO:0016780">
    <property type="term" value="F:phosphotransferase activity, for other substituted phosphate groups"/>
    <property type="evidence" value="ECO:0007669"/>
    <property type="project" value="TreeGrafter"/>
</dbReference>
<evidence type="ECO:0000256" key="1">
    <source>
        <dbReference type="ARBA" id="ARBA00004141"/>
    </source>
</evidence>
<dbReference type="AlphaFoldDB" id="A0A5C5UQV0"/>
<comment type="caution">
    <text evidence="10">The sequence shown here is derived from an EMBL/GenBank/DDBJ whole genome shotgun (WGS) entry which is preliminary data.</text>
</comment>
<dbReference type="Proteomes" id="UP000320791">
    <property type="component" value="Unassembled WGS sequence"/>
</dbReference>
<evidence type="ECO:0000256" key="8">
    <source>
        <dbReference type="SAM" id="Phobius"/>
    </source>
</evidence>
<keyword evidence="11" id="KW-1185">Reference proteome</keyword>
<evidence type="ECO:0000313" key="11">
    <source>
        <dbReference type="Proteomes" id="UP000320791"/>
    </source>
</evidence>
<dbReference type="Pfam" id="PF02397">
    <property type="entry name" value="Bac_transf"/>
    <property type="match status" value="1"/>
</dbReference>
<dbReference type="PANTHER" id="PTHR30576:SF10">
    <property type="entry name" value="SLL5057 PROTEIN"/>
    <property type="match status" value="1"/>
</dbReference>